<comment type="caution">
    <text evidence="1">The sequence shown here is derived from an EMBL/GenBank/DDBJ whole genome shotgun (WGS) entry which is preliminary data.</text>
</comment>
<gene>
    <name evidence="1" type="ORF">FKR84_04140</name>
</gene>
<dbReference type="RefSeq" id="WP_141420935.1">
    <property type="nucleotide sequence ID" value="NZ_VIAR01000003.1"/>
</dbReference>
<proteinExistence type="predicted"/>
<protein>
    <submittedName>
        <fullName evidence="1">Uncharacterized protein</fullName>
    </submittedName>
</protein>
<dbReference type="Proteomes" id="UP000317169">
    <property type="component" value="Unassembled WGS sequence"/>
</dbReference>
<evidence type="ECO:0000313" key="2">
    <source>
        <dbReference type="Proteomes" id="UP000317169"/>
    </source>
</evidence>
<organism evidence="1 2">
    <name type="scientific">Haloflavibacter putidus</name>
    <dbReference type="NCBI Taxonomy" id="2576776"/>
    <lineage>
        <taxon>Bacteria</taxon>
        <taxon>Pseudomonadati</taxon>
        <taxon>Bacteroidota</taxon>
        <taxon>Flavobacteriia</taxon>
        <taxon>Flavobacteriales</taxon>
        <taxon>Flavobacteriaceae</taxon>
        <taxon>Haloflavibacter</taxon>
    </lineage>
</organism>
<evidence type="ECO:0000313" key="1">
    <source>
        <dbReference type="EMBL" id="TQD39692.1"/>
    </source>
</evidence>
<dbReference type="OrthoDB" id="1448314at2"/>
<name>A0A508A1J2_9FLAO</name>
<keyword evidence="2" id="KW-1185">Reference proteome</keyword>
<reference evidence="1 2" key="1">
    <citation type="submission" date="2019-06" db="EMBL/GenBank/DDBJ databases">
        <title>Flavibacter putida gen. nov., sp. nov., a novel marine bacterium of the family Flavobacteriaceae isolated from coastal seawater.</title>
        <authorList>
            <person name="Feng X."/>
        </authorList>
    </citation>
    <scope>NUCLEOTIDE SEQUENCE [LARGE SCALE GENOMIC DNA]</scope>
    <source>
        <strain evidence="1 2">PLHSN227</strain>
    </source>
</reference>
<accession>A0A508A1J2</accession>
<sequence length="61" mass="7318">MAYPERKPIYDTYKKIISDIIDSKSYIEYANSEIDALDNELLRVFREIRKGYLSEKKWPSN</sequence>
<dbReference type="AlphaFoldDB" id="A0A508A1J2"/>
<dbReference type="EMBL" id="VIAR01000003">
    <property type="protein sequence ID" value="TQD39692.1"/>
    <property type="molecule type" value="Genomic_DNA"/>
</dbReference>